<accession>A0AAU9JX51</accession>
<evidence type="ECO:0000313" key="2">
    <source>
        <dbReference type="Proteomes" id="UP001162131"/>
    </source>
</evidence>
<name>A0AAU9JX51_9CILI</name>
<proteinExistence type="predicted"/>
<protein>
    <submittedName>
        <fullName evidence="1">Uncharacterized protein</fullName>
    </submittedName>
</protein>
<dbReference type="Proteomes" id="UP001162131">
    <property type="component" value="Unassembled WGS sequence"/>
</dbReference>
<organism evidence="1 2">
    <name type="scientific">Blepharisma stoltei</name>
    <dbReference type="NCBI Taxonomy" id="1481888"/>
    <lineage>
        <taxon>Eukaryota</taxon>
        <taxon>Sar</taxon>
        <taxon>Alveolata</taxon>
        <taxon>Ciliophora</taxon>
        <taxon>Postciliodesmatophora</taxon>
        <taxon>Heterotrichea</taxon>
        <taxon>Heterotrichida</taxon>
        <taxon>Blepharismidae</taxon>
        <taxon>Blepharisma</taxon>
    </lineage>
</organism>
<keyword evidence="2" id="KW-1185">Reference proteome</keyword>
<dbReference type="EMBL" id="CAJZBQ010000054">
    <property type="protein sequence ID" value="CAG9332283.1"/>
    <property type="molecule type" value="Genomic_DNA"/>
</dbReference>
<sequence>MVRLQIKEAFLEIFSTENFRCFSCCNTSHISQELTNEFVYNESPSKLETNGRLRSLSLVQSTEDWRSTIADIRRSTVVEMTGLEPIYEDGFQNQKNERQVHSE</sequence>
<dbReference type="AlphaFoldDB" id="A0AAU9JX51"/>
<evidence type="ECO:0000313" key="1">
    <source>
        <dbReference type="EMBL" id="CAG9332283.1"/>
    </source>
</evidence>
<reference evidence="1" key="1">
    <citation type="submission" date="2021-09" db="EMBL/GenBank/DDBJ databases">
        <authorList>
            <consortium name="AG Swart"/>
            <person name="Singh M."/>
            <person name="Singh A."/>
            <person name="Seah K."/>
            <person name="Emmerich C."/>
        </authorList>
    </citation>
    <scope>NUCLEOTIDE SEQUENCE</scope>
    <source>
        <strain evidence="1">ATCC30299</strain>
    </source>
</reference>
<gene>
    <name evidence="1" type="ORF">BSTOLATCC_MIC55733</name>
</gene>
<comment type="caution">
    <text evidence="1">The sequence shown here is derived from an EMBL/GenBank/DDBJ whole genome shotgun (WGS) entry which is preliminary data.</text>
</comment>